<evidence type="ECO:0000313" key="4">
    <source>
        <dbReference type="Proteomes" id="UP000796880"/>
    </source>
</evidence>
<reference evidence="3" key="1">
    <citation type="submission" date="2020-03" db="EMBL/GenBank/DDBJ databases">
        <title>A high-quality chromosome-level genome assembly of a woody plant with both climbing and erect habits, Rhamnella rubrinervis.</title>
        <authorList>
            <person name="Lu Z."/>
            <person name="Yang Y."/>
            <person name="Zhu X."/>
            <person name="Sun Y."/>
        </authorList>
    </citation>
    <scope>NUCLEOTIDE SEQUENCE</scope>
    <source>
        <strain evidence="3">BYM</strain>
        <tissue evidence="3">Leaf</tissue>
    </source>
</reference>
<feature type="compositionally biased region" description="Polar residues" evidence="2">
    <location>
        <begin position="427"/>
        <end position="442"/>
    </location>
</feature>
<evidence type="ECO:0000256" key="1">
    <source>
        <dbReference type="SAM" id="Coils"/>
    </source>
</evidence>
<organism evidence="3 4">
    <name type="scientific">Rhamnella rubrinervis</name>
    <dbReference type="NCBI Taxonomy" id="2594499"/>
    <lineage>
        <taxon>Eukaryota</taxon>
        <taxon>Viridiplantae</taxon>
        <taxon>Streptophyta</taxon>
        <taxon>Embryophyta</taxon>
        <taxon>Tracheophyta</taxon>
        <taxon>Spermatophyta</taxon>
        <taxon>Magnoliopsida</taxon>
        <taxon>eudicotyledons</taxon>
        <taxon>Gunneridae</taxon>
        <taxon>Pentapetalae</taxon>
        <taxon>rosids</taxon>
        <taxon>fabids</taxon>
        <taxon>Rosales</taxon>
        <taxon>Rhamnaceae</taxon>
        <taxon>rhamnoid group</taxon>
        <taxon>Rhamneae</taxon>
        <taxon>Rhamnella</taxon>
    </lineage>
</organism>
<dbReference type="AlphaFoldDB" id="A0A8K0DRL4"/>
<sequence>MEESSMKSEASCVELELEIQKRNSDYEALEAKFRALEAEKLDVEEKLKALKRENDQLKSRIGDVKDEKEGCRRDKDMEKIVDLTEDSLDEDKVTELMIENKVLECEKEKAESEVNVWKEKFKDLELWVSHLDESSTSKGAEWLLAGRTKVGLRVRNLKSNEDGLHVGGGSDYVKNKDGVIDLVHIGCKTIDNLQAAGFPNGTPYKHGDCIGGEEKGVCIKSEVDSAIHQGVRKQLVFEDERSPIKKMAPSTPGGTRPSSLSIIDIADSDDESSNTHMQLPIGNQGSVRTANSSDCAVGGNIGDKKEMTSENSLKWAIHDQNDEEDIDACKRNLPLSYTPKRKRASNCVISESESDDDNIPICELKRMRLQEIGQNHVGSDLNNTLENATAAASVDDNAIATVKTPRRRLVALRNCREKGRVERKPLSHTSETKQNGGSPTNTDSEDDESKEVSSDSEGESLHGFIVSSSDVSGDDGACSESEDVSDVIMNYSEILSNLGRRKDSISKWEFEADMLAAFGKDPELCMKAVCALYRQQTSEEKICKGSLYSNHRGFSKFDARRGTTLGMFLTDGDSQGDVTKSVQELQKYDPKGIELCRKFATHYSKQLFEIYKNKEDPFFLP</sequence>
<comment type="caution">
    <text evidence="3">The sequence shown here is derived from an EMBL/GenBank/DDBJ whole genome shotgun (WGS) entry which is preliminary data.</text>
</comment>
<protein>
    <submittedName>
        <fullName evidence="3">Uncharacterized protein</fullName>
    </submittedName>
</protein>
<dbReference type="OrthoDB" id="1899721at2759"/>
<name>A0A8K0DRL4_9ROSA</name>
<feature type="coiled-coil region" evidence="1">
    <location>
        <begin position="93"/>
        <end position="120"/>
    </location>
</feature>
<accession>A0A8K0DRL4</accession>
<dbReference type="Proteomes" id="UP000796880">
    <property type="component" value="Unassembled WGS sequence"/>
</dbReference>
<evidence type="ECO:0000256" key="2">
    <source>
        <dbReference type="SAM" id="MobiDB-lite"/>
    </source>
</evidence>
<keyword evidence="1" id="KW-0175">Coiled coil</keyword>
<proteinExistence type="predicted"/>
<feature type="compositionally biased region" description="Acidic residues" evidence="2">
    <location>
        <begin position="443"/>
        <end position="458"/>
    </location>
</feature>
<feature type="coiled-coil region" evidence="1">
    <location>
        <begin position="12"/>
        <end position="67"/>
    </location>
</feature>
<evidence type="ECO:0000313" key="3">
    <source>
        <dbReference type="EMBL" id="KAF3432874.1"/>
    </source>
</evidence>
<dbReference type="EMBL" id="VOIH02000011">
    <property type="protein sequence ID" value="KAF3432874.1"/>
    <property type="molecule type" value="Genomic_DNA"/>
</dbReference>
<gene>
    <name evidence="3" type="ORF">FNV43_RR23976</name>
</gene>
<feature type="region of interest" description="Disordered" evidence="2">
    <location>
        <begin position="420"/>
        <end position="461"/>
    </location>
</feature>
<dbReference type="PANTHER" id="PTHR34380:SF1">
    <property type="entry name" value="OS01G0221300 PROTEIN"/>
    <property type="match status" value="1"/>
</dbReference>
<dbReference type="PANTHER" id="PTHR34380">
    <property type="entry name" value="BNAA03G12380D PROTEIN"/>
    <property type="match status" value="1"/>
</dbReference>
<keyword evidence="4" id="KW-1185">Reference proteome</keyword>